<keyword evidence="3" id="KW-1185">Reference proteome</keyword>
<proteinExistence type="predicted"/>
<dbReference type="RefSeq" id="XP_016232507.1">
    <property type="nucleotide sequence ID" value="XM_016383884.1"/>
</dbReference>
<reference evidence="2 3" key="1">
    <citation type="submission" date="2015-01" db="EMBL/GenBank/DDBJ databases">
        <title>The Genome Sequence of Exophiala spinifera CBS89968.</title>
        <authorList>
            <consortium name="The Broad Institute Genomics Platform"/>
            <person name="Cuomo C."/>
            <person name="de Hoog S."/>
            <person name="Gorbushina A."/>
            <person name="Stielow B."/>
            <person name="Teixiera M."/>
            <person name="Abouelleil A."/>
            <person name="Chapman S.B."/>
            <person name="Priest M."/>
            <person name="Young S.K."/>
            <person name="Wortman J."/>
            <person name="Nusbaum C."/>
            <person name="Birren B."/>
        </authorList>
    </citation>
    <scope>NUCLEOTIDE SEQUENCE [LARGE SCALE GENOMIC DNA]</scope>
    <source>
        <strain evidence="2 3">CBS 89968</strain>
    </source>
</reference>
<name>A0A0D1YBH9_9EURO</name>
<dbReference type="AlphaFoldDB" id="A0A0D1YBH9"/>
<keyword evidence="1" id="KW-0732">Signal</keyword>
<organism evidence="2 3">
    <name type="scientific">Exophiala spinifera</name>
    <dbReference type="NCBI Taxonomy" id="91928"/>
    <lineage>
        <taxon>Eukaryota</taxon>
        <taxon>Fungi</taxon>
        <taxon>Dikarya</taxon>
        <taxon>Ascomycota</taxon>
        <taxon>Pezizomycotina</taxon>
        <taxon>Eurotiomycetes</taxon>
        <taxon>Chaetothyriomycetidae</taxon>
        <taxon>Chaetothyriales</taxon>
        <taxon>Herpotrichiellaceae</taxon>
        <taxon>Exophiala</taxon>
    </lineage>
</organism>
<dbReference type="Proteomes" id="UP000053328">
    <property type="component" value="Unassembled WGS sequence"/>
</dbReference>
<evidence type="ECO:0000256" key="1">
    <source>
        <dbReference type="SAM" id="SignalP"/>
    </source>
</evidence>
<dbReference type="EMBL" id="KN847498">
    <property type="protein sequence ID" value="KIW12291.1"/>
    <property type="molecule type" value="Genomic_DNA"/>
</dbReference>
<feature type="signal peptide" evidence="1">
    <location>
        <begin position="1"/>
        <end position="20"/>
    </location>
</feature>
<accession>A0A0D1YBH9</accession>
<gene>
    <name evidence="2" type="ORF">PV08_09568</name>
</gene>
<dbReference type="HOGENOM" id="CLU_1767853_0_0_1"/>
<dbReference type="VEuPathDB" id="FungiDB:PV08_09568"/>
<protein>
    <submittedName>
        <fullName evidence="2">Uncharacterized protein</fullName>
    </submittedName>
</protein>
<feature type="chain" id="PRO_5002236839" evidence="1">
    <location>
        <begin position="21"/>
        <end position="144"/>
    </location>
</feature>
<dbReference type="GeneID" id="27336651"/>
<evidence type="ECO:0000313" key="3">
    <source>
        <dbReference type="Proteomes" id="UP000053328"/>
    </source>
</evidence>
<dbReference type="OrthoDB" id="4137093at2759"/>
<sequence length="144" mass="15132">MYSSIFALCLILSLLDLTSATPIVRKSLNPNYLQKRYPVTTSSFATDSEWPTNVLFLGATQTYGFWVPMDGSWYDLGGITCLGLPAYAEGPCNGMTINAVGVVAGDGPCSFLGNDGYSATLAGDAGDGWFAVAPPQNIISAKCG</sequence>
<evidence type="ECO:0000313" key="2">
    <source>
        <dbReference type="EMBL" id="KIW12291.1"/>
    </source>
</evidence>